<dbReference type="EMBL" id="WBNB01002154">
    <property type="protein sequence ID" value="NXB92580.1"/>
    <property type="molecule type" value="Genomic_DNA"/>
</dbReference>
<dbReference type="PROSITE" id="PS50158">
    <property type="entry name" value="ZF_CCHC"/>
    <property type="match status" value="1"/>
</dbReference>
<dbReference type="SUPFAM" id="SSF57756">
    <property type="entry name" value="Retrovirus zinc finger-like domains"/>
    <property type="match status" value="1"/>
</dbReference>
<feature type="non-terminal residue" evidence="7">
    <location>
        <position position="1"/>
    </location>
</feature>
<dbReference type="InterPro" id="IPR045345">
    <property type="entry name" value="Gag_p24_C"/>
</dbReference>
<accession>A0A851KSD4</accession>
<dbReference type="InterPro" id="IPR008919">
    <property type="entry name" value="Retrov_capsid_N"/>
</dbReference>
<feature type="compositionally biased region" description="Polar residues" evidence="5">
    <location>
        <begin position="530"/>
        <end position="554"/>
    </location>
</feature>
<evidence type="ECO:0000256" key="2">
    <source>
        <dbReference type="ARBA" id="ARBA00022771"/>
    </source>
</evidence>
<dbReference type="GO" id="GO:0008270">
    <property type="term" value="F:zinc ion binding"/>
    <property type="evidence" value="ECO:0007669"/>
    <property type="project" value="UniProtKB-KW"/>
</dbReference>
<dbReference type="InterPro" id="IPR036875">
    <property type="entry name" value="Znf_CCHC_sf"/>
</dbReference>
<keyword evidence="2 4" id="KW-0863">Zinc-finger</keyword>
<evidence type="ECO:0000313" key="8">
    <source>
        <dbReference type="Proteomes" id="UP000634236"/>
    </source>
</evidence>
<keyword evidence="3" id="KW-0862">Zinc</keyword>
<gene>
    <name evidence="7" type="primary">Ervk9_1</name>
    <name evidence="7" type="ORF">VIDCHA_R09076</name>
</gene>
<reference evidence="7" key="1">
    <citation type="submission" date="2019-09" db="EMBL/GenBank/DDBJ databases">
        <title>Bird 10,000 Genomes (B10K) Project - Family phase.</title>
        <authorList>
            <person name="Zhang G."/>
        </authorList>
    </citation>
    <scope>NUCLEOTIDE SEQUENCE</scope>
    <source>
        <strain evidence="7">OUT-0048</strain>
        <tissue evidence="7">Muscle</tissue>
    </source>
</reference>
<dbReference type="PANTHER" id="PTHR40389:SF3">
    <property type="entry name" value="IGE-BINDING PROTEIN"/>
    <property type="match status" value="1"/>
</dbReference>
<dbReference type="GO" id="GO:0016032">
    <property type="term" value="P:viral process"/>
    <property type="evidence" value="ECO:0007669"/>
    <property type="project" value="InterPro"/>
</dbReference>
<feature type="domain" description="CCHC-type" evidence="6">
    <location>
        <begin position="501"/>
        <end position="515"/>
    </location>
</feature>
<keyword evidence="1" id="KW-0479">Metal-binding</keyword>
<dbReference type="SUPFAM" id="SSF47353">
    <property type="entry name" value="Retrovirus capsid dimerization domain-like"/>
    <property type="match status" value="1"/>
</dbReference>
<feature type="region of interest" description="Disordered" evidence="5">
    <location>
        <begin position="530"/>
        <end position="581"/>
    </location>
</feature>
<dbReference type="SMART" id="SM00343">
    <property type="entry name" value="ZnF_C2HC"/>
    <property type="match status" value="2"/>
</dbReference>
<evidence type="ECO:0000256" key="1">
    <source>
        <dbReference type="ARBA" id="ARBA00022723"/>
    </source>
</evidence>
<dbReference type="InterPro" id="IPR050195">
    <property type="entry name" value="Primate_lentivir_Gag_pol-like"/>
</dbReference>
<evidence type="ECO:0000256" key="5">
    <source>
        <dbReference type="SAM" id="MobiDB-lite"/>
    </source>
</evidence>
<feature type="non-terminal residue" evidence="7">
    <location>
        <position position="581"/>
    </location>
</feature>
<dbReference type="InterPro" id="IPR008916">
    <property type="entry name" value="Retrov_capsid_C"/>
</dbReference>
<dbReference type="GO" id="GO:0003676">
    <property type="term" value="F:nucleic acid binding"/>
    <property type="evidence" value="ECO:0007669"/>
    <property type="project" value="InterPro"/>
</dbReference>
<sequence length="581" mass="63282">MDKQAAYDLFSAFLRKRQVRVIDLDKDLPSLLHHAHSYGFFVNPHTVHELSEWRRYGDKLWELVLDDDKPGKKMSKLWRVVHNELLMCQAEKRAVEGVRTAQEKNKEYEPSLLSSEPNPPVLTNFPVPISASAMPVPPTDTGGIEVLLSAPPLPPPPCPPPGIQNVTVAPALQHPPSPGQEPVPGAESDLAEAMAKERREVWAAVAREGMQTGDAELFTAAQETLAFPVIFTPNAQGGYTAQVQSFDWKILTQLHATVGSYGITSEPARQMLDFIFNAHTLLPSDVRGMAKLIFTPHQHLLFEARWREEAVRSANLPRAQGDPLAGLTVAELLGEGAHVRLEQQAALGPDKLREATIVARRAIDKVKTLGGVPMYMGIKQGREEPLGTFVDKIMEALSKAGVADHMRDALLKQCILQNSNSTTRNLITSFPGDWTVQALLEKAASVPVGSQALIVNALQEIGQGLREQAISSQNQVLAALAPLQAAAARPRSNTTGEARTRCYRCGNLGHIRKECGATGVWCRRCQSNTHNSNACRKKQGNSQSSANSGRTGTQMAAAEAKPPSNSNLPPAGASTWTWQPQ</sequence>
<evidence type="ECO:0000256" key="4">
    <source>
        <dbReference type="PROSITE-ProRule" id="PRU00047"/>
    </source>
</evidence>
<dbReference type="Pfam" id="PF00607">
    <property type="entry name" value="Gag_p24"/>
    <property type="match status" value="1"/>
</dbReference>
<dbReference type="Pfam" id="PF19317">
    <property type="entry name" value="Gag_p24_C"/>
    <property type="match status" value="1"/>
</dbReference>
<dbReference type="InterPro" id="IPR001878">
    <property type="entry name" value="Znf_CCHC"/>
</dbReference>
<dbReference type="Gene3D" id="1.10.1200.30">
    <property type="match status" value="1"/>
</dbReference>
<dbReference type="Gene3D" id="1.10.375.10">
    <property type="entry name" value="Human Immunodeficiency Virus Type 1 Capsid Protein"/>
    <property type="match status" value="1"/>
</dbReference>
<dbReference type="Gene3D" id="4.10.60.10">
    <property type="entry name" value="Zinc finger, CCHC-type"/>
    <property type="match status" value="1"/>
</dbReference>
<dbReference type="SUPFAM" id="SSF47943">
    <property type="entry name" value="Retrovirus capsid protein, N-terminal core domain"/>
    <property type="match status" value="1"/>
</dbReference>
<proteinExistence type="predicted"/>
<name>A0A851KSD4_VIDCH</name>
<dbReference type="PANTHER" id="PTHR40389">
    <property type="entry name" value="ENDOGENOUS RETROVIRUS GROUP K MEMBER 24 GAG POLYPROTEIN-RELATED"/>
    <property type="match status" value="1"/>
</dbReference>
<organism evidence="7 8">
    <name type="scientific">Vidua chalybeata</name>
    <name type="common">Village indigobird</name>
    <dbReference type="NCBI Taxonomy" id="81927"/>
    <lineage>
        <taxon>Eukaryota</taxon>
        <taxon>Metazoa</taxon>
        <taxon>Chordata</taxon>
        <taxon>Craniata</taxon>
        <taxon>Vertebrata</taxon>
        <taxon>Euteleostomi</taxon>
        <taxon>Archelosauria</taxon>
        <taxon>Archosauria</taxon>
        <taxon>Dinosauria</taxon>
        <taxon>Saurischia</taxon>
        <taxon>Theropoda</taxon>
        <taxon>Coelurosauria</taxon>
        <taxon>Aves</taxon>
        <taxon>Neognathae</taxon>
        <taxon>Neoaves</taxon>
        <taxon>Telluraves</taxon>
        <taxon>Australaves</taxon>
        <taxon>Passeriformes</taxon>
        <taxon>Passeroidea</taxon>
        <taxon>Estrildidae</taxon>
        <taxon>Viduinae</taxon>
        <taxon>Vidua</taxon>
    </lineage>
</organism>
<protein>
    <submittedName>
        <fullName evidence="7">GAK9 protein</fullName>
    </submittedName>
</protein>
<keyword evidence="8" id="KW-1185">Reference proteome</keyword>
<evidence type="ECO:0000259" key="6">
    <source>
        <dbReference type="PROSITE" id="PS50158"/>
    </source>
</evidence>
<evidence type="ECO:0000313" key="7">
    <source>
        <dbReference type="EMBL" id="NXB92580.1"/>
    </source>
</evidence>
<feature type="compositionally biased region" description="Polar residues" evidence="5">
    <location>
        <begin position="563"/>
        <end position="581"/>
    </location>
</feature>
<comment type="caution">
    <text evidence="7">The sequence shown here is derived from an EMBL/GenBank/DDBJ whole genome shotgun (WGS) entry which is preliminary data.</text>
</comment>
<evidence type="ECO:0000256" key="3">
    <source>
        <dbReference type="ARBA" id="ARBA00022833"/>
    </source>
</evidence>
<dbReference type="Proteomes" id="UP000634236">
    <property type="component" value="Unassembled WGS sequence"/>
</dbReference>
<dbReference type="AlphaFoldDB" id="A0A851KSD4"/>